<dbReference type="GO" id="GO:0006310">
    <property type="term" value="P:DNA recombination"/>
    <property type="evidence" value="ECO:0007669"/>
    <property type="project" value="UniProtKB-KW"/>
</dbReference>
<feature type="domain" description="Tyr recombinase" evidence="2">
    <location>
        <begin position="76"/>
        <end position="192"/>
    </location>
</feature>
<dbReference type="GO" id="GO:0015074">
    <property type="term" value="P:DNA integration"/>
    <property type="evidence" value="ECO:0007669"/>
    <property type="project" value="InterPro"/>
</dbReference>
<evidence type="ECO:0000313" key="3">
    <source>
        <dbReference type="EMBL" id="GAI68723.1"/>
    </source>
</evidence>
<protein>
    <recommendedName>
        <fullName evidence="2">Tyr recombinase domain-containing protein</fullName>
    </recommendedName>
</protein>
<reference evidence="3" key="1">
    <citation type="journal article" date="2014" name="Front. Microbiol.">
        <title>High frequency of phylogenetically diverse reductive dehalogenase-homologous genes in deep subseafloor sedimentary metagenomes.</title>
        <authorList>
            <person name="Kawai M."/>
            <person name="Futagami T."/>
            <person name="Toyoda A."/>
            <person name="Takaki Y."/>
            <person name="Nishi S."/>
            <person name="Hori S."/>
            <person name="Arai W."/>
            <person name="Tsubouchi T."/>
            <person name="Morono Y."/>
            <person name="Uchiyama I."/>
            <person name="Ito T."/>
            <person name="Fujiyama A."/>
            <person name="Inagaki F."/>
            <person name="Takami H."/>
        </authorList>
    </citation>
    <scope>NUCLEOTIDE SEQUENCE</scope>
    <source>
        <strain evidence="3">Expedition CK06-06</strain>
    </source>
</reference>
<comment type="caution">
    <text evidence="3">The sequence shown here is derived from an EMBL/GenBank/DDBJ whole genome shotgun (WGS) entry which is preliminary data.</text>
</comment>
<accession>X1QKE5</accession>
<organism evidence="3">
    <name type="scientific">marine sediment metagenome</name>
    <dbReference type="NCBI Taxonomy" id="412755"/>
    <lineage>
        <taxon>unclassified sequences</taxon>
        <taxon>metagenomes</taxon>
        <taxon>ecological metagenomes</taxon>
    </lineage>
</organism>
<dbReference type="InterPro" id="IPR013762">
    <property type="entry name" value="Integrase-like_cat_sf"/>
</dbReference>
<evidence type="ECO:0000259" key="2">
    <source>
        <dbReference type="PROSITE" id="PS51898"/>
    </source>
</evidence>
<dbReference type="EMBL" id="BARW01000041">
    <property type="protein sequence ID" value="GAI68723.1"/>
    <property type="molecule type" value="Genomic_DNA"/>
</dbReference>
<name>X1QKE5_9ZZZZ</name>
<dbReference type="SUPFAM" id="SSF56349">
    <property type="entry name" value="DNA breaking-rejoining enzymes"/>
    <property type="match status" value="1"/>
</dbReference>
<keyword evidence="1" id="KW-0233">DNA recombination</keyword>
<dbReference type="InterPro" id="IPR002104">
    <property type="entry name" value="Integrase_catalytic"/>
</dbReference>
<evidence type="ECO:0000256" key="1">
    <source>
        <dbReference type="ARBA" id="ARBA00023172"/>
    </source>
</evidence>
<dbReference type="InterPro" id="IPR011010">
    <property type="entry name" value="DNA_brk_join_enz"/>
</dbReference>
<dbReference type="PROSITE" id="PS51898">
    <property type="entry name" value="TYR_RECOMBINASE"/>
    <property type="match status" value="1"/>
</dbReference>
<gene>
    <name evidence="3" type="ORF">S12H4_00392</name>
</gene>
<dbReference type="Gene3D" id="1.10.443.10">
    <property type="entry name" value="Intergrase catalytic core"/>
    <property type="match status" value="1"/>
</dbReference>
<dbReference type="AlphaFoldDB" id="X1QKE5"/>
<proteinExistence type="predicted"/>
<dbReference type="GO" id="GO:0003677">
    <property type="term" value="F:DNA binding"/>
    <property type="evidence" value="ECO:0007669"/>
    <property type="project" value="InterPro"/>
</dbReference>
<sequence>MEYLKKAGKKVEPYSDASVGHYCRVTKSFFSWMRKHYLRDLYRRLNLVGKLIPVHPFEFMECPVSQGIPDIFEIQVEDGILVESEVNIIWNALYTHPGSVRDWKRFEIELRILRETGLRPIHAMRLQWGDIDIERKKIWYDRIKRFVKRKKGLPFIPEIETPVSKLLASRVKRYIEENDIGLGNGKKLRKRG</sequence>